<dbReference type="EMBL" id="JAPTMU010000017">
    <property type="protein sequence ID" value="KAJ4929016.1"/>
    <property type="molecule type" value="Genomic_DNA"/>
</dbReference>
<dbReference type="InterPro" id="IPR051566">
    <property type="entry name" value="CNKSR"/>
</dbReference>
<dbReference type="SUPFAM" id="SSF50729">
    <property type="entry name" value="PH domain-like"/>
    <property type="match status" value="1"/>
</dbReference>
<dbReference type="PANTHER" id="PTHR12844:SF17">
    <property type="entry name" value="CONNECTOR ENHANCER OF KINASE SUPPRESSOR OF RAS 3"/>
    <property type="match status" value="1"/>
</dbReference>
<feature type="domain" description="PH" evidence="2">
    <location>
        <begin position="13"/>
        <end position="55"/>
    </location>
</feature>
<feature type="region of interest" description="Disordered" evidence="1">
    <location>
        <begin position="106"/>
        <end position="149"/>
    </location>
</feature>
<accession>A0AAD6AQF8</accession>
<proteinExistence type="predicted"/>
<name>A0AAD6AQF8_9TELE</name>
<dbReference type="PANTHER" id="PTHR12844">
    <property type="entry name" value="CONNECTOR ENCHANCER OF KINASE SUPPRESSOR OF RAS"/>
    <property type="match status" value="1"/>
</dbReference>
<gene>
    <name evidence="3" type="ORF">JOQ06_004637</name>
</gene>
<evidence type="ECO:0000313" key="4">
    <source>
        <dbReference type="Proteomes" id="UP001219934"/>
    </source>
</evidence>
<dbReference type="AlphaFoldDB" id="A0AAD6AQF8"/>
<evidence type="ECO:0000259" key="2">
    <source>
        <dbReference type="PROSITE" id="PS50003"/>
    </source>
</evidence>
<dbReference type="SMART" id="SM00233">
    <property type="entry name" value="PH"/>
    <property type="match status" value="1"/>
</dbReference>
<reference evidence="3" key="1">
    <citation type="submission" date="2022-11" db="EMBL/GenBank/DDBJ databases">
        <title>Chromosome-level genome of Pogonophryne albipinna.</title>
        <authorList>
            <person name="Jo E."/>
        </authorList>
    </citation>
    <scope>NUCLEOTIDE SEQUENCE</scope>
    <source>
        <strain evidence="3">SGF0006</strain>
        <tissue evidence="3">Muscle</tissue>
    </source>
</reference>
<dbReference type="InterPro" id="IPR001849">
    <property type="entry name" value="PH_domain"/>
</dbReference>
<comment type="caution">
    <text evidence="3">The sequence shown here is derived from an EMBL/GenBank/DDBJ whole genome shotgun (WGS) entry which is preliminary data.</text>
</comment>
<keyword evidence="4" id="KW-1185">Reference proteome</keyword>
<organism evidence="3 4">
    <name type="scientific">Pogonophryne albipinna</name>
    <dbReference type="NCBI Taxonomy" id="1090488"/>
    <lineage>
        <taxon>Eukaryota</taxon>
        <taxon>Metazoa</taxon>
        <taxon>Chordata</taxon>
        <taxon>Craniata</taxon>
        <taxon>Vertebrata</taxon>
        <taxon>Euteleostomi</taxon>
        <taxon>Actinopterygii</taxon>
        <taxon>Neopterygii</taxon>
        <taxon>Teleostei</taxon>
        <taxon>Neoteleostei</taxon>
        <taxon>Acanthomorphata</taxon>
        <taxon>Eupercaria</taxon>
        <taxon>Perciformes</taxon>
        <taxon>Notothenioidei</taxon>
        <taxon>Pogonophryne</taxon>
    </lineage>
</organism>
<dbReference type="Pfam" id="PF00169">
    <property type="entry name" value="PH"/>
    <property type="match status" value="1"/>
</dbReference>
<dbReference type="PROSITE" id="PS50003">
    <property type="entry name" value="PH_DOMAIN"/>
    <property type="match status" value="1"/>
</dbReference>
<dbReference type="Proteomes" id="UP001219934">
    <property type="component" value="Unassembled WGS sequence"/>
</dbReference>
<feature type="compositionally biased region" description="Pro residues" evidence="1">
    <location>
        <begin position="116"/>
        <end position="128"/>
    </location>
</feature>
<evidence type="ECO:0000256" key="1">
    <source>
        <dbReference type="SAM" id="MobiDB-lite"/>
    </source>
</evidence>
<dbReference type="Gene3D" id="2.30.29.30">
    <property type="entry name" value="Pleckstrin-homology domain (PH domain)/Phosphotyrosine-binding domain (PTB)"/>
    <property type="match status" value="1"/>
</dbReference>
<sequence>MSRRRVSVRDLGLTDCQGWLLRRKQERSFLGARWKRYWFVLKKSSLYWYSNKMAQQCKKKHSITASHPLVVDHELIDTEECYSEGSDQDDNEECLSTSCSLTSVQEAAESDNGEDVPPPSEALPPPPCSEEEEGPLSRKGRRGRRRKREKKKERLSLCCMSQKREKKKERLSLCCTSQKREKKKEERLSLCCTSQKREKKKEERLSLCCTSQKREKKKEERLSLCCTSQKREKKKEEHPPPDKMELLDRRLQAARLSPIGQSSQKDFRASFIRRCPDDKINEELHLLRILSSTMKAKQSELQTLDQILNDPALAAPTYRKWKLCNFLLLQEVAHHSRKAGGAAEPEDAFTTTTTT</sequence>
<protein>
    <recommendedName>
        <fullName evidence="2">PH domain-containing protein</fullName>
    </recommendedName>
</protein>
<dbReference type="InterPro" id="IPR011993">
    <property type="entry name" value="PH-like_dom_sf"/>
</dbReference>
<evidence type="ECO:0000313" key="3">
    <source>
        <dbReference type="EMBL" id="KAJ4929016.1"/>
    </source>
</evidence>
<feature type="compositionally biased region" description="Basic residues" evidence="1">
    <location>
        <begin position="138"/>
        <end position="149"/>
    </location>
</feature>